<dbReference type="STRING" id="1561998.A0A1I7U322"/>
<dbReference type="PANTHER" id="PTHR45908:SF13">
    <property type="entry name" value="FUNGAL LIPASE-LIKE DOMAIN-CONTAINING PROTEIN"/>
    <property type="match status" value="1"/>
</dbReference>
<dbReference type="CDD" id="cd00519">
    <property type="entry name" value="Lipase_3"/>
    <property type="match status" value="1"/>
</dbReference>
<sequence length="326" mass="37029">MCRLHETETQSWRNLVMIILILKLSKGHYGAHFEALDALNSIIEFSKQEIPLSATFSDAFVRKYFPTIFASTEAPNAANCLDKVFKNYELKKHINVKCDETDGLDTCSGLTFVSHDDKAIVIAFRGTKGKLQLLVESDEIMYRNKTAWFGGGNVGYYFAHAFNLIWNDGMKADLNLLIHKYPNYEIWVGGHSLGGSMAALASNFLISTGLATSSNLKMITFGEPRTGDKDFADTHDSLVPYSYRIIHKKDIVPHIPLNGMEGFHHHRNEIWYDNEMETADFKECDAQESPFCSDSHLDFMISDHHRYYGMFMSFYGRRNCTGDPAN</sequence>
<dbReference type="InterPro" id="IPR029058">
    <property type="entry name" value="AB_hydrolase_fold"/>
</dbReference>
<protein>
    <submittedName>
        <fullName evidence="3">Lipase_3 domain-containing protein</fullName>
    </submittedName>
</protein>
<evidence type="ECO:0000313" key="2">
    <source>
        <dbReference type="Proteomes" id="UP000095282"/>
    </source>
</evidence>
<proteinExistence type="predicted"/>
<dbReference type="WBParaSite" id="Csp11.Scaffold629.g14349.t1">
    <property type="protein sequence ID" value="Csp11.Scaffold629.g14349.t1"/>
    <property type="gene ID" value="Csp11.Scaffold629.g14349"/>
</dbReference>
<dbReference type="eggNOG" id="KOG4569">
    <property type="taxonomic scope" value="Eukaryota"/>
</dbReference>
<feature type="domain" description="Fungal lipase-type" evidence="1">
    <location>
        <begin position="121"/>
        <end position="258"/>
    </location>
</feature>
<evidence type="ECO:0000259" key="1">
    <source>
        <dbReference type="Pfam" id="PF01764"/>
    </source>
</evidence>
<dbReference type="Proteomes" id="UP000095282">
    <property type="component" value="Unplaced"/>
</dbReference>
<organism evidence="2 3">
    <name type="scientific">Caenorhabditis tropicalis</name>
    <dbReference type="NCBI Taxonomy" id="1561998"/>
    <lineage>
        <taxon>Eukaryota</taxon>
        <taxon>Metazoa</taxon>
        <taxon>Ecdysozoa</taxon>
        <taxon>Nematoda</taxon>
        <taxon>Chromadorea</taxon>
        <taxon>Rhabditida</taxon>
        <taxon>Rhabditina</taxon>
        <taxon>Rhabditomorpha</taxon>
        <taxon>Rhabditoidea</taxon>
        <taxon>Rhabditidae</taxon>
        <taxon>Peloderinae</taxon>
        <taxon>Caenorhabditis</taxon>
    </lineage>
</organism>
<dbReference type="GO" id="GO:0006629">
    <property type="term" value="P:lipid metabolic process"/>
    <property type="evidence" value="ECO:0007669"/>
    <property type="project" value="InterPro"/>
</dbReference>
<accession>A0A1I7U322</accession>
<keyword evidence="2" id="KW-1185">Reference proteome</keyword>
<dbReference type="Pfam" id="PF01764">
    <property type="entry name" value="Lipase_3"/>
    <property type="match status" value="1"/>
</dbReference>
<name>A0A1I7U322_9PELO</name>
<evidence type="ECO:0000313" key="3">
    <source>
        <dbReference type="WBParaSite" id="Csp11.Scaffold629.g14349.t1"/>
    </source>
</evidence>
<dbReference type="InterPro" id="IPR002921">
    <property type="entry name" value="Fungal_lipase-type"/>
</dbReference>
<dbReference type="AlphaFoldDB" id="A0A1I7U322"/>
<dbReference type="PANTHER" id="PTHR45908">
    <property type="entry name" value="PROTEIN CBG11750-RELATED"/>
    <property type="match status" value="1"/>
</dbReference>
<dbReference type="Gene3D" id="3.40.50.1820">
    <property type="entry name" value="alpha/beta hydrolase"/>
    <property type="match status" value="1"/>
</dbReference>
<dbReference type="SUPFAM" id="SSF53474">
    <property type="entry name" value="alpha/beta-Hydrolases"/>
    <property type="match status" value="1"/>
</dbReference>
<reference evidence="3" key="1">
    <citation type="submission" date="2016-11" db="UniProtKB">
        <authorList>
            <consortium name="WormBaseParasite"/>
        </authorList>
    </citation>
    <scope>IDENTIFICATION</scope>
</reference>